<dbReference type="RefSeq" id="WP_192750251.1">
    <property type="nucleotide sequence ID" value="NZ_BAABJL010000025.1"/>
</dbReference>
<dbReference type="EMBL" id="JADBEM010000001">
    <property type="protein sequence ID" value="MBE1606063.1"/>
    <property type="molecule type" value="Genomic_DNA"/>
</dbReference>
<comment type="caution">
    <text evidence="3">The sequence shown here is derived from an EMBL/GenBank/DDBJ whole genome shotgun (WGS) entry which is preliminary data.</text>
</comment>
<name>A0A927RJV4_9ACTN</name>
<evidence type="ECO:0000313" key="3">
    <source>
        <dbReference type="EMBL" id="MBE1606063.1"/>
    </source>
</evidence>
<keyword evidence="1" id="KW-1133">Transmembrane helix</keyword>
<evidence type="ECO:0000313" key="4">
    <source>
        <dbReference type="Proteomes" id="UP000638648"/>
    </source>
</evidence>
<feature type="transmembrane region" description="Helical" evidence="1">
    <location>
        <begin position="100"/>
        <end position="120"/>
    </location>
</feature>
<protein>
    <submittedName>
        <fullName evidence="3">DMSO/TMAO reductase YedYZ molybdopterin-dependent catalytic subunit</fullName>
    </submittedName>
</protein>
<proteinExistence type="predicted"/>
<dbReference type="Gene3D" id="3.90.420.10">
    <property type="entry name" value="Oxidoreductase, molybdopterin-binding domain"/>
    <property type="match status" value="1"/>
</dbReference>
<dbReference type="InterPro" id="IPR036374">
    <property type="entry name" value="OxRdtase_Mopterin-bd_sf"/>
</dbReference>
<dbReference type="SUPFAM" id="SSF56524">
    <property type="entry name" value="Oxidoreductase molybdopterin-binding domain"/>
    <property type="match status" value="1"/>
</dbReference>
<feature type="transmembrane region" description="Helical" evidence="1">
    <location>
        <begin position="141"/>
        <end position="163"/>
    </location>
</feature>
<dbReference type="Pfam" id="PF00174">
    <property type="entry name" value="Oxidored_molyb"/>
    <property type="match status" value="1"/>
</dbReference>
<sequence>MNEPREESEIDPTRTPRRNPFRSTYWRSPLRGPWLTSVLGLVLLVGLTLVFVTGLLSYAAYNPWLGGRFNDTTPDKGVLGFYLFTWPTRPVWLYQLTQGIHVLVGLALVPVLLAKLWSVIPKLFTWPPVTSPAQAIERASLLLLVGGAFFEFATGIINIQYWYVFPTGFYAAHFYGAWVFAGALAVHVAVRARTVVTALRSRRLRTELRTRLVDTRPEPPDDHGLVAPNPEPPTMTRRGLIALVGGGSLLVLVLTIGQTIGGPLRRLALLAPRGGVQGTALDDFPVNKTAAYRGITAAQTGPDWRLHVVGRRGLRLSRADLLALPQYTERLPIACVEGWSTVQDWTGVRLRDLADLAGVPESDLASAFVESLQRGGGFGTANLATNQVLDPRSLLALRVNGADLSLDHGFPARVIVANGPGVHNTKWVSAMTFRT</sequence>
<dbReference type="InterPro" id="IPR000572">
    <property type="entry name" value="OxRdtase_Mopterin-bd_dom"/>
</dbReference>
<reference evidence="3" key="1">
    <citation type="submission" date="2020-10" db="EMBL/GenBank/DDBJ databases">
        <title>Sequencing the genomes of 1000 actinobacteria strains.</title>
        <authorList>
            <person name="Klenk H.-P."/>
        </authorList>
    </citation>
    <scope>NUCLEOTIDE SEQUENCE</scope>
    <source>
        <strain evidence="3">DSM 45354</strain>
    </source>
</reference>
<keyword evidence="4" id="KW-1185">Reference proteome</keyword>
<dbReference type="PANTHER" id="PTHR43032">
    <property type="entry name" value="PROTEIN-METHIONINE-SULFOXIDE REDUCTASE"/>
    <property type="match status" value="1"/>
</dbReference>
<organism evidence="3 4">
    <name type="scientific">Actinopolymorpha pittospori</name>
    <dbReference type="NCBI Taxonomy" id="648752"/>
    <lineage>
        <taxon>Bacteria</taxon>
        <taxon>Bacillati</taxon>
        <taxon>Actinomycetota</taxon>
        <taxon>Actinomycetes</taxon>
        <taxon>Propionibacteriales</taxon>
        <taxon>Actinopolymorphaceae</taxon>
        <taxon>Actinopolymorpha</taxon>
    </lineage>
</organism>
<feature type="transmembrane region" description="Helical" evidence="1">
    <location>
        <begin position="169"/>
        <end position="190"/>
    </location>
</feature>
<feature type="domain" description="Oxidoreductase molybdopterin-binding" evidence="2">
    <location>
        <begin position="302"/>
        <end position="434"/>
    </location>
</feature>
<gene>
    <name evidence="3" type="ORF">HEB94_002911</name>
</gene>
<accession>A0A927RJV4</accession>
<dbReference type="Proteomes" id="UP000638648">
    <property type="component" value="Unassembled WGS sequence"/>
</dbReference>
<feature type="transmembrane region" description="Helical" evidence="1">
    <location>
        <begin position="34"/>
        <end position="61"/>
    </location>
</feature>
<keyword evidence="1" id="KW-0812">Transmembrane</keyword>
<dbReference type="AlphaFoldDB" id="A0A927RJV4"/>
<evidence type="ECO:0000259" key="2">
    <source>
        <dbReference type="Pfam" id="PF00174"/>
    </source>
</evidence>
<feature type="transmembrane region" description="Helical" evidence="1">
    <location>
        <begin position="240"/>
        <end position="260"/>
    </location>
</feature>
<keyword evidence="1" id="KW-0472">Membrane</keyword>
<dbReference type="PANTHER" id="PTHR43032:SF2">
    <property type="entry name" value="BLL0505 PROTEIN"/>
    <property type="match status" value="1"/>
</dbReference>
<evidence type="ECO:0000256" key="1">
    <source>
        <dbReference type="SAM" id="Phobius"/>
    </source>
</evidence>
<dbReference type="CDD" id="cd00321">
    <property type="entry name" value="SO_family_Moco"/>
    <property type="match status" value="1"/>
</dbReference>